<gene>
    <name evidence="1" type="ORF">LCGC14_2554690</name>
</gene>
<feature type="non-terminal residue" evidence="1">
    <location>
        <position position="111"/>
    </location>
</feature>
<proteinExistence type="predicted"/>
<accession>A0A0F9ALR5</accession>
<evidence type="ECO:0008006" key="2">
    <source>
        <dbReference type="Google" id="ProtNLM"/>
    </source>
</evidence>
<name>A0A0F9ALR5_9ZZZZ</name>
<organism evidence="1">
    <name type="scientific">marine sediment metagenome</name>
    <dbReference type="NCBI Taxonomy" id="412755"/>
    <lineage>
        <taxon>unclassified sequences</taxon>
        <taxon>metagenomes</taxon>
        <taxon>ecological metagenomes</taxon>
    </lineage>
</organism>
<evidence type="ECO:0000313" key="1">
    <source>
        <dbReference type="EMBL" id="KKL10549.1"/>
    </source>
</evidence>
<reference evidence="1" key="1">
    <citation type="journal article" date="2015" name="Nature">
        <title>Complex archaea that bridge the gap between prokaryotes and eukaryotes.</title>
        <authorList>
            <person name="Spang A."/>
            <person name="Saw J.H."/>
            <person name="Jorgensen S.L."/>
            <person name="Zaremba-Niedzwiedzka K."/>
            <person name="Martijn J."/>
            <person name="Lind A.E."/>
            <person name="van Eijk R."/>
            <person name="Schleper C."/>
            <person name="Guy L."/>
            <person name="Ettema T.J."/>
        </authorList>
    </citation>
    <scope>NUCLEOTIDE SEQUENCE</scope>
</reference>
<dbReference type="EMBL" id="LAZR01042018">
    <property type="protein sequence ID" value="KKL10549.1"/>
    <property type="molecule type" value="Genomic_DNA"/>
</dbReference>
<comment type="caution">
    <text evidence="1">The sequence shown here is derived from an EMBL/GenBank/DDBJ whole genome shotgun (WGS) entry which is preliminary data.</text>
</comment>
<protein>
    <recommendedName>
        <fullName evidence="2">Cell envelope-related transcriptional attenuator domain-containing protein</fullName>
    </recommendedName>
</protein>
<dbReference type="AlphaFoldDB" id="A0A0F9ALR5"/>
<dbReference type="Gene3D" id="3.30.420.590">
    <property type="match status" value="1"/>
</dbReference>
<sequence length="111" mass="12359">MKILLIALGLFCASCNSASFPDPEEPAFIGPLQTEIMEIETEEAIPTPVPTPTLEPVFERTNWLLLGGDYRAHRENTDFGNKTDVIVLVSILETDPMDIAVVQFPRNLYLP</sequence>